<keyword evidence="8 11" id="KW-0863">Zinc-finger</keyword>
<comment type="subcellular location">
    <subcellularLocation>
        <location evidence="2">Cytoplasm</location>
    </subcellularLocation>
</comment>
<dbReference type="GO" id="GO:0005737">
    <property type="term" value="C:cytoplasm"/>
    <property type="evidence" value="ECO:0007669"/>
    <property type="project" value="UniProtKB-SubCell"/>
</dbReference>
<dbReference type="SMART" id="SM00295">
    <property type="entry name" value="B41"/>
    <property type="match status" value="1"/>
</dbReference>
<dbReference type="InterPro" id="IPR013083">
    <property type="entry name" value="Znf_RING/FYVE/PHD"/>
</dbReference>
<keyword evidence="17" id="KW-1185">Reference proteome</keyword>
<evidence type="ECO:0000313" key="16">
    <source>
        <dbReference type="EMBL" id="KAI1243059.1"/>
    </source>
</evidence>
<dbReference type="PANTHER" id="PTHR23280:SF13">
    <property type="entry name" value="E3 UBIQUITIN-PROTEIN LIGASE MYLIP"/>
    <property type="match status" value="1"/>
</dbReference>
<keyword evidence="6" id="KW-0808">Transferase</keyword>
<accession>A0A835P3R3</accession>
<dbReference type="InterPro" id="IPR014352">
    <property type="entry name" value="FERM/acyl-CoA-bd_prot_sf"/>
</dbReference>
<dbReference type="CDD" id="cd14473">
    <property type="entry name" value="FERM_B-lobe"/>
    <property type="match status" value="1"/>
</dbReference>
<dbReference type="Gene3D" id="3.10.20.90">
    <property type="entry name" value="Phosphatidylinositol 3-kinase Catalytic Subunit, Chain A, domain 1"/>
    <property type="match status" value="1"/>
</dbReference>
<dbReference type="GO" id="GO:0061630">
    <property type="term" value="F:ubiquitin protein ligase activity"/>
    <property type="evidence" value="ECO:0007669"/>
    <property type="project" value="UniProtKB-EC"/>
</dbReference>
<organism evidence="15">
    <name type="scientific">Lamprotornis superbus</name>
    <dbReference type="NCBI Taxonomy" id="245042"/>
    <lineage>
        <taxon>Eukaryota</taxon>
        <taxon>Metazoa</taxon>
        <taxon>Chordata</taxon>
        <taxon>Craniata</taxon>
        <taxon>Vertebrata</taxon>
        <taxon>Euteleostomi</taxon>
        <taxon>Archelosauria</taxon>
        <taxon>Archosauria</taxon>
        <taxon>Dinosauria</taxon>
        <taxon>Saurischia</taxon>
        <taxon>Theropoda</taxon>
        <taxon>Coelurosauria</taxon>
        <taxon>Aves</taxon>
        <taxon>Neognathae</taxon>
        <taxon>Neoaves</taxon>
        <taxon>Telluraves</taxon>
        <taxon>Australaves</taxon>
        <taxon>Passeriformes</taxon>
        <taxon>Sturnidae</taxon>
        <taxon>Lamprotornis</taxon>
    </lineage>
</organism>
<evidence type="ECO:0000256" key="9">
    <source>
        <dbReference type="ARBA" id="ARBA00022786"/>
    </source>
</evidence>
<evidence type="ECO:0000256" key="3">
    <source>
        <dbReference type="ARBA" id="ARBA00004906"/>
    </source>
</evidence>
<dbReference type="FunFam" id="2.30.29.30:FF:000164">
    <property type="entry name" value="Putative E3 ubiquitin-protein ligase MYLIP"/>
    <property type="match status" value="1"/>
</dbReference>
<dbReference type="PROSITE" id="PS50057">
    <property type="entry name" value="FERM_3"/>
    <property type="match status" value="1"/>
</dbReference>
<dbReference type="InterPro" id="IPR018979">
    <property type="entry name" value="FERM_N"/>
</dbReference>
<dbReference type="InterPro" id="IPR000299">
    <property type="entry name" value="FERM_domain"/>
</dbReference>
<evidence type="ECO:0000256" key="5">
    <source>
        <dbReference type="ARBA" id="ARBA00022490"/>
    </source>
</evidence>
<dbReference type="SUPFAM" id="SSF57850">
    <property type="entry name" value="RING/U-box"/>
    <property type="match status" value="1"/>
</dbReference>
<feature type="domain" description="RING-type" evidence="14">
    <location>
        <begin position="382"/>
        <end position="417"/>
    </location>
</feature>
<sequence>MLPDAVVMEVEVEAKANGEDCLNQVCRRLGIIEVDYFGLQFTGSKGENLWLNLRNRISQQMDGLAPYRFKLRVKFFVEPHLILQEQTRHMFFLHIKEDLLAGNLQCSSEHAIELSALLAQMKFGDYNQNTAKYSYEELCAKELTTTILESIITKHKELEGLSQASAEYQILQIVTTLENYGVEWHSVRDSEGQKLLIGVGPEGISICKDDFSPINRIAYPVVQMATQSGKNVYLTVTKESGNSVVLLFKMISTRAASGLYRAITETHAFYRCDTVTSAVMMQYSRDLKGHLASLFLNENINLGKKYVFDIKRTSKEVYDHARRALYNAGIVDLVSRSDQTPPSSPLKSSESSMNCDNCEGLSCQQTKALQEKLRKLKESMLCMVCCEEEINSTFCPCGHTVCCKSCASQLQSCPVCRSRVEHVQHVYLPTHTSLLNLTLGSSVLLSPRSLLLMLLHLHLDLSEPVAFPGRNTGNLHECFWPLCAPEHDTDEQRSSDFRLAVNATGEKEAQKKAP</sequence>
<dbReference type="PRINTS" id="PR00661">
    <property type="entry name" value="ERMFAMILY"/>
</dbReference>
<dbReference type="Pfam" id="PF09379">
    <property type="entry name" value="FERM_N"/>
    <property type="match status" value="1"/>
</dbReference>
<dbReference type="UniPathway" id="UPA00143"/>
<keyword evidence="10" id="KW-0862">Zinc</keyword>
<evidence type="ECO:0000259" key="14">
    <source>
        <dbReference type="PROSITE" id="PS50089"/>
    </source>
</evidence>
<dbReference type="Gene3D" id="1.20.80.10">
    <property type="match status" value="1"/>
</dbReference>
<evidence type="ECO:0000256" key="7">
    <source>
        <dbReference type="ARBA" id="ARBA00022723"/>
    </source>
</evidence>
<evidence type="ECO:0000256" key="4">
    <source>
        <dbReference type="ARBA" id="ARBA00012483"/>
    </source>
</evidence>
<dbReference type="GO" id="GO:0016567">
    <property type="term" value="P:protein ubiquitination"/>
    <property type="evidence" value="ECO:0007669"/>
    <property type="project" value="UniProtKB-UniPathway"/>
</dbReference>
<dbReference type="Pfam" id="PF00373">
    <property type="entry name" value="FERM_M"/>
    <property type="match status" value="1"/>
</dbReference>
<dbReference type="InterPro" id="IPR001841">
    <property type="entry name" value="Znf_RING"/>
</dbReference>
<dbReference type="EMBL" id="JADDUC010000006">
    <property type="protein sequence ID" value="KAG0133339.1"/>
    <property type="molecule type" value="Genomic_DNA"/>
</dbReference>
<dbReference type="PRINTS" id="PR00935">
    <property type="entry name" value="BAND41"/>
</dbReference>
<dbReference type="PANTHER" id="PTHR23280">
    <property type="entry name" value="4.1 G PROTEIN"/>
    <property type="match status" value="1"/>
</dbReference>
<dbReference type="Proteomes" id="UP000618051">
    <property type="component" value="Unassembled WGS sequence"/>
</dbReference>
<dbReference type="CDD" id="cd16523">
    <property type="entry name" value="RING-HC_MYLIP"/>
    <property type="match status" value="1"/>
</dbReference>
<evidence type="ECO:0000256" key="6">
    <source>
        <dbReference type="ARBA" id="ARBA00022679"/>
    </source>
</evidence>
<name>A0A835P3R3_9PASS</name>
<dbReference type="InterPro" id="IPR041790">
    <property type="entry name" value="MYLIP_FERM_C"/>
</dbReference>
<evidence type="ECO:0000313" key="17">
    <source>
        <dbReference type="Proteomes" id="UP000618051"/>
    </source>
</evidence>
<evidence type="ECO:0000313" key="15">
    <source>
        <dbReference type="EMBL" id="KAG0133339.1"/>
    </source>
</evidence>
<proteinExistence type="predicted"/>
<dbReference type="GO" id="GO:0008092">
    <property type="term" value="F:cytoskeletal protein binding"/>
    <property type="evidence" value="ECO:0007669"/>
    <property type="project" value="InterPro"/>
</dbReference>
<evidence type="ECO:0000256" key="10">
    <source>
        <dbReference type="ARBA" id="ARBA00022833"/>
    </source>
</evidence>
<dbReference type="CDD" id="cd13195">
    <property type="entry name" value="FERM_C_MYLIP_IDOL"/>
    <property type="match status" value="1"/>
</dbReference>
<feature type="compositionally biased region" description="Basic and acidic residues" evidence="12">
    <location>
        <begin position="505"/>
        <end position="514"/>
    </location>
</feature>
<comment type="pathway">
    <text evidence="3">Protein modification; protein ubiquitination.</text>
</comment>
<dbReference type="FunFam" id="3.30.40.10:FF:000175">
    <property type="entry name" value="Putative E3 ubiquitin-protein ligase MYLIP"/>
    <property type="match status" value="1"/>
</dbReference>
<dbReference type="SUPFAM" id="SSF50729">
    <property type="entry name" value="PH domain-like"/>
    <property type="match status" value="1"/>
</dbReference>
<keyword evidence="5" id="KW-0963">Cytoplasm</keyword>
<dbReference type="EC" id="2.3.2.27" evidence="4"/>
<evidence type="ECO:0000256" key="12">
    <source>
        <dbReference type="SAM" id="MobiDB-lite"/>
    </source>
</evidence>
<dbReference type="InterPro" id="IPR000798">
    <property type="entry name" value="Ez/rad/moesin-like"/>
</dbReference>
<dbReference type="PROSITE" id="PS50089">
    <property type="entry name" value="ZF_RING_2"/>
    <property type="match status" value="1"/>
</dbReference>
<dbReference type="Gene3D" id="3.30.40.10">
    <property type="entry name" value="Zinc/RING finger domain, C3HC4 (zinc finger)"/>
    <property type="match status" value="1"/>
</dbReference>
<evidence type="ECO:0000256" key="2">
    <source>
        <dbReference type="ARBA" id="ARBA00004496"/>
    </source>
</evidence>
<comment type="caution">
    <text evidence="15">The sequence shown here is derived from an EMBL/GenBank/DDBJ whole genome shotgun (WGS) entry which is preliminary data.</text>
</comment>
<dbReference type="AlphaFoldDB" id="A0A835P3R3"/>
<dbReference type="InterPro" id="IPR019748">
    <property type="entry name" value="FERM_central"/>
</dbReference>
<dbReference type="CDD" id="cd17104">
    <property type="entry name" value="FERM_F1_MYLIP"/>
    <property type="match status" value="1"/>
</dbReference>
<dbReference type="InterPro" id="IPR029071">
    <property type="entry name" value="Ubiquitin-like_domsf"/>
</dbReference>
<evidence type="ECO:0000256" key="8">
    <source>
        <dbReference type="ARBA" id="ARBA00022771"/>
    </source>
</evidence>
<dbReference type="InterPro" id="IPR011993">
    <property type="entry name" value="PH-like_dom_sf"/>
</dbReference>
<dbReference type="InterPro" id="IPR019749">
    <property type="entry name" value="Band_41_domain"/>
</dbReference>
<dbReference type="SUPFAM" id="SSF47031">
    <property type="entry name" value="Second domain of FERM"/>
    <property type="match status" value="1"/>
</dbReference>
<dbReference type="FunFam" id="3.10.20.90:FF:000129">
    <property type="entry name" value="E3 ubiquitin-protein ligase MYLIP isoform X1"/>
    <property type="match status" value="1"/>
</dbReference>
<dbReference type="GO" id="GO:0006511">
    <property type="term" value="P:ubiquitin-dependent protein catabolic process"/>
    <property type="evidence" value="ECO:0007669"/>
    <property type="project" value="TreeGrafter"/>
</dbReference>
<dbReference type="FunFam" id="1.20.80.10:FF:000019">
    <property type="entry name" value="E3 ubiquitin-protein ligase MYLIP"/>
    <property type="match status" value="1"/>
</dbReference>
<dbReference type="InterPro" id="IPR018980">
    <property type="entry name" value="FERM_PH-like_C"/>
</dbReference>
<feature type="domain" description="FERM" evidence="13">
    <location>
        <begin position="1"/>
        <end position="274"/>
    </location>
</feature>
<protein>
    <recommendedName>
        <fullName evidence="4">RING-type E3 ubiquitin transferase</fullName>
        <ecNumber evidence="4">2.3.2.27</ecNumber>
    </recommendedName>
</protein>
<dbReference type="GO" id="GO:0008270">
    <property type="term" value="F:zinc ion binding"/>
    <property type="evidence" value="ECO:0007669"/>
    <property type="project" value="UniProtKB-KW"/>
</dbReference>
<gene>
    <name evidence="16" type="ORF">IHE44_0000630</name>
    <name evidence="15" type="ORF">IHE44_011159</name>
</gene>
<evidence type="ECO:0000256" key="1">
    <source>
        <dbReference type="ARBA" id="ARBA00000900"/>
    </source>
</evidence>
<feature type="region of interest" description="Disordered" evidence="12">
    <location>
        <begin position="493"/>
        <end position="514"/>
    </location>
</feature>
<dbReference type="InterPro" id="IPR035963">
    <property type="entry name" value="FERM_2"/>
</dbReference>
<dbReference type="Pfam" id="PF13920">
    <property type="entry name" value="zf-C3HC4_3"/>
    <property type="match status" value="1"/>
</dbReference>
<reference evidence="16 17" key="2">
    <citation type="journal article" date="2021" name="J. Hered.">
        <title>Feather Gene Expression Elucidates the Developmental Basis of Plumage Iridescence in African Starlings.</title>
        <authorList>
            <person name="Rubenstein D.R."/>
            <person name="Corvelo A."/>
            <person name="MacManes M.D."/>
            <person name="Maia R."/>
            <person name="Narzisi G."/>
            <person name="Rousaki A."/>
            <person name="Vandenabeele P."/>
            <person name="Shawkey M.D."/>
            <person name="Solomon J."/>
        </authorList>
    </citation>
    <scope>NUCLEOTIDE SEQUENCE [LARGE SCALE GENOMIC DNA]</scope>
    <source>
        <strain evidence="16">SS15</strain>
    </source>
</reference>
<comment type="catalytic activity">
    <reaction evidence="1">
        <text>S-ubiquitinyl-[E2 ubiquitin-conjugating enzyme]-L-cysteine + [acceptor protein]-L-lysine = [E2 ubiquitin-conjugating enzyme]-L-cysteine + N(6)-ubiquitinyl-[acceptor protein]-L-lysine.</text>
        <dbReference type="EC" id="2.3.2.27"/>
    </reaction>
</comment>
<dbReference type="Pfam" id="PF09380">
    <property type="entry name" value="FERM_C"/>
    <property type="match status" value="1"/>
</dbReference>
<keyword evidence="7" id="KW-0479">Metal-binding</keyword>
<reference evidence="15" key="1">
    <citation type="submission" date="2020-10" db="EMBL/GenBank/DDBJ databases">
        <title>Feather gene expression reveals the developmental basis of iridescence in African starlings.</title>
        <authorList>
            <person name="Rubenstein D.R."/>
        </authorList>
    </citation>
    <scope>NUCLEOTIDE SEQUENCE</scope>
    <source>
        <strain evidence="15">SS15</strain>
        <tissue evidence="15">Liver</tissue>
    </source>
</reference>
<dbReference type="SUPFAM" id="SSF54236">
    <property type="entry name" value="Ubiquitin-like"/>
    <property type="match status" value="1"/>
</dbReference>
<reference evidence="16" key="3">
    <citation type="submission" date="2022-01" db="EMBL/GenBank/DDBJ databases">
        <authorList>
            <person name="Rubenstein D.R."/>
        </authorList>
    </citation>
    <scope>NUCLEOTIDE SEQUENCE</scope>
    <source>
        <strain evidence="16">SS15</strain>
        <tissue evidence="16">Liver</tissue>
    </source>
</reference>
<dbReference type="Gene3D" id="2.30.29.30">
    <property type="entry name" value="Pleckstrin-homology domain (PH domain)/Phosphotyrosine-binding domain (PTB)"/>
    <property type="match status" value="1"/>
</dbReference>
<dbReference type="SMART" id="SM01196">
    <property type="entry name" value="FERM_C"/>
    <property type="match status" value="1"/>
</dbReference>
<feature type="non-terminal residue" evidence="15">
    <location>
        <position position="514"/>
    </location>
</feature>
<dbReference type="OrthoDB" id="10037309at2759"/>
<evidence type="ECO:0000259" key="13">
    <source>
        <dbReference type="PROSITE" id="PS50057"/>
    </source>
</evidence>
<evidence type="ECO:0000256" key="11">
    <source>
        <dbReference type="PROSITE-ProRule" id="PRU00175"/>
    </source>
</evidence>
<dbReference type="EMBL" id="JADDUC020000001">
    <property type="protein sequence ID" value="KAI1243059.1"/>
    <property type="molecule type" value="Genomic_DNA"/>
</dbReference>
<keyword evidence="9" id="KW-0833">Ubl conjugation pathway</keyword>